<comment type="caution">
    <text evidence="2">The sequence shown here is derived from an EMBL/GenBank/DDBJ whole genome shotgun (WGS) entry which is preliminary data.</text>
</comment>
<dbReference type="EMBL" id="NJAI01000008">
    <property type="protein sequence ID" value="PHM52711.1"/>
    <property type="molecule type" value="Genomic_DNA"/>
</dbReference>
<sequence length="30" mass="3546">MENIEIVTGEHRRCRYSTEEKAKLVAMTHL</sequence>
<evidence type="ECO:0000313" key="2">
    <source>
        <dbReference type="EMBL" id="PHM52711.1"/>
    </source>
</evidence>
<organism evidence="2 3">
    <name type="scientific">Xenorhabdus hominickii</name>
    <dbReference type="NCBI Taxonomy" id="351679"/>
    <lineage>
        <taxon>Bacteria</taxon>
        <taxon>Pseudomonadati</taxon>
        <taxon>Pseudomonadota</taxon>
        <taxon>Gammaproteobacteria</taxon>
        <taxon>Enterobacterales</taxon>
        <taxon>Morganellaceae</taxon>
        <taxon>Xenorhabdus</taxon>
    </lineage>
</organism>
<name>A0A2G0Q0H2_XENHO</name>
<gene>
    <name evidence="2" type="ORF">Xhom_04380</name>
    <name evidence="1" type="ORF">Xhom_04569</name>
</gene>
<evidence type="ECO:0000313" key="1">
    <source>
        <dbReference type="EMBL" id="PHM52191.1"/>
    </source>
</evidence>
<reference evidence="2 3" key="1">
    <citation type="journal article" date="2017" name="Nat. Microbiol.">
        <title>Natural product diversity associated with the nematode symbionts Photorhabdus and Xenorhabdus.</title>
        <authorList>
            <person name="Tobias N.J."/>
            <person name="Wolff H."/>
            <person name="Djahanschiri B."/>
            <person name="Grundmann F."/>
            <person name="Kronenwerth M."/>
            <person name="Shi Y.M."/>
            <person name="Simonyi S."/>
            <person name="Grun P."/>
            <person name="Shapiro-Ilan D."/>
            <person name="Pidot S.J."/>
            <person name="Stinear T.P."/>
            <person name="Ebersberger I."/>
            <person name="Bode H.B."/>
        </authorList>
    </citation>
    <scope>NUCLEOTIDE SEQUENCE [LARGE SCALE GENOMIC DNA]</scope>
    <source>
        <strain evidence="2 3">DSM 17903</strain>
    </source>
</reference>
<dbReference type="Proteomes" id="UP000225433">
    <property type="component" value="Unassembled WGS sequence"/>
</dbReference>
<dbReference type="AlphaFoldDB" id="A0A2G0Q0H2"/>
<dbReference type="EMBL" id="NJAI01000010">
    <property type="protein sequence ID" value="PHM52191.1"/>
    <property type="molecule type" value="Genomic_DNA"/>
</dbReference>
<proteinExistence type="predicted"/>
<accession>A0A2G0Q0H2</accession>
<evidence type="ECO:0000313" key="3">
    <source>
        <dbReference type="Proteomes" id="UP000225433"/>
    </source>
</evidence>
<protein>
    <submittedName>
        <fullName evidence="2">Uncharacterized protein</fullName>
    </submittedName>
</protein>